<sequence>MSQQEDESPSEDILDNRNKRRLSQANLGDTGKEPAAKKLFAKVHHKRRNRCNELVLQDFVNTIAGDKPGIVKQPSKDYVGVYLNSYFAMLCLIIAKRLEA</sequence>
<comment type="caution">
    <text evidence="2">The sequence shown here is derived from an EMBL/GenBank/DDBJ whole genome shotgun (WGS) entry which is preliminary data.</text>
</comment>
<reference evidence="2 3" key="1">
    <citation type="submission" date="2021-07" db="EMBL/GenBank/DDBJ databases">
        <title>Genome data of Colletotrichum spaethianum.</title>
        <authorList>
            <person name="Utami Y.D."/>
            <person name="Hiruma K."/>
        </authorList>
    </citation>
    <scope>NUCLEOTIDE SEQUENCE [LARGE SCALE GENOMIC DNA]</scope>
    <source>
        <strain evidence="2 3">MAFF 242679</strain>
    </source>
</reference>
<accession>A0AA37LTR1</accession>
<dbReference type="AlphaFoldDB" id="A0AA37LTR1"/>
<evidence type="ECO:0000313" key="2">
    <source>
        <dbReference type="EMBL" id="GJC84132.1"/>
    </source>
</evidence>
<gene>
    <name evidence="2" type="ORF">ColLi_06970</name>
</gene>
<name>A0AA37LTR1_9PEZI</name>
<organism evidence="2 3">
    <name type="scientific">Colletotrichum liriopes</name>
    <dbReference type="NCBI Taxonomy" id="708192"/>
    <lineage>
        <taxon>Eukaryota</taxon>
        <taxon>Fungi</taxon>
        <taxon>Dikarya</taxon>
        <taxon>Ascomycota</taxon>
        <taxon>Pezizomycotina</taxon>
        <taxon>Sordariomycetes</taxon>
        <taxon>Hypocreomycetidae</taxon>
        <taxon>Glomerellales</taxon>
        <taxon>Glomerellaceae</taxon>
        <taxon>Colletotrichum</taxon>
        <taxon>Colletotrichum spaethianum species complex</taxon>
    </lineage>
</organism>
<proteinExistence type="predicted"/>
<evidence type="ECO:0000256" key="1">
    <source>
        <dbReference type="SAM" id="MobiDB-lite"/>
    </source>
</evidence>
<dbReference type="Proteomes" id="UP001055172">
    <property type="component" value="Unassembled WGS sequence"/>
</dbReference>
<dbReference type="EMBL" id="BPPX01000013">
    <property type="protein sequence ID" value="GJC84132.1"/>
    <property type="molecule type" value="Genomic_DNA"/>
</dbReference>
<protein>
    <submittedName>
        <fullName evidence="2">Uncharacterized protein</fullName>
    </submittedName>
</protein>
<keyword evidence="3" id="KW-1185">Reference proteome</keyword>
<feature type="region of interest" description="Disordered" evidence="1">
    <location>
        <begin position="1"/>
        <end position="34"/>
    </location>
</feature>
<evidence type="ECO:0000313" key="3">
    <source>
        <dbReference type="Proteomes" id="UP001055172"/>
    </source>
</evidence>
<feature type="compositionally biased region" description="Acidic residues" evidence="1">
    <location>
        <begin position="1"/>
        <end position="13"/>
    </location>
</feature>